<dbReference type="InterPro" id="IPR055647">
    <property type="entry name" value="DUF7223"/>
</dbReference>
<reference evidence="5" key="1">
    <citation type="journal article" date="2019" name="Beilstein J. Org. Chem.">
        <title>Nanangenines: drimane sesquiterpenoids as the dominant metabolite cohort of a novel Australian fungus, Aspergillus nanangensis.</title>
        <authorList>
            <person name="Lacey H.J."/>
            <person name="Gilchrist C.L.M."/>
            <person name="Crombie A."/>
            <person name="Kalaitzis J.A."/>
            <person name="Vuong D."/>
            <person name="Rutledge P.J."/>
            <person name="Turner P."/>
            <person name="Pitt J.I."/>
            <person name="Lacey E."/>
            <person name="Chooi Y.H."/>
            <person name="Piggott A.M."/>
        </authorList>
    </citation>
    <scope>NUCLEOTIDE SEQUENCE</scope>
    <source>
        <strain evidence="5">MST-FP2251</strain>
    </source>
</reference>
<organism evidence="5 6">
    <name type="scientific">Aspergillus nanangensis</name>
    <dbReference type="NCBI Taxonomy" id="2582783"/>
    <lineage>
        <taxon>Eukaryota</taxon>
        <taxon>Fungi</taxon>
        <taxon>Dikarya</taxon>
        <taxon>Ascomycota</taxon>
        <taxon>Pezizomycotina</taxon>
        <taxon>Eurotiomycetes</taxon>
        <taxon>Eurotiomycetidae</taxon>
        <taxon>Eurotiales</taxon>
        <taxon>Aspergillaceae</taxon>
        <taxon>Aspergillus</taxon>
        <taxon>Aspergillus subgen. Circumdati</taxon>
    </lineage>
</organism>
<dbReference type="EMBL" id="VCAU01000046">
    <property type="protein sequence ID" value="KAF9888514.1"/>
    <property type="molecule type" value="Genomic_DNA"/>
</dbReference>
<feature type="compositionally biased region" description="Basic and acidic residues" evidence="1">
    <location>
        <begin position="526"/>
        <end position="535"/>
    </location>
</feature>
<dbReference type="Pfam" id="PF23865">
    <property type="entry name" value="DUF7223"/>
    <property type="match status" value="1"/>
</dbReference>
<keyword evidence="2" id="KW-0732">Signal</keyword>
<reference evidence="5" key="2">
    <citation type="submission" date="2020-02" db="EMBL/GenBank/DDBJ databases">
        <authorList>
            <person name="Gilchrist C.L.M."/>
            <person name="Chooi Y.-H."/>
        </authorList>
    </citation>
    <scope>NUCLEOTIDE SEQUENCE</scope>
    <source>
        <strain evidence="5">MST-FP2251</strain>
    </source>
</reference>
<sequence>MAKFSIVIAALWLYLQLASALTPSYDLLRVPRHVWDTEHVKRADDATSIILADHEEFMWASTNEPNQKAVVVSMVAYSKQDERILDMDKFSFALGSASCNEGDMSLTFKHKLIYQAAKLAWQWVNFNELRSFVLVPSWSGCGQDKSHDPWVVKGVQFDDKVQKVTLDATLSTWKKVMNTVVLDFGEVVLGGDNSKRDIIPDLDKKFRLDVGATLPEQIFKWSVNKGVLNATLTANCDQCGTQGTLIFSGHIEASLGFSGFDVDKFELSVRPESVEAHVGLSLEFVGQLDYTGFIKPSQEFEILEIPVSGWNIKGIFEFGPRILLNAGYSLDYIEGEASVSTGITARIPNSAIAKLDLLAEDSVEVSGWTPVIETDPLAAQAQINSQARLYTEIALSVSLTVLDDNGFGVDLSLKVPEVTVTTSAGVNTEGFCENSDNPFGIMVESTVGASLALEGWKELDGDHDPLFEVELFKKDDLYVFPQFCFDFDTVTSGFCLAEESDEELIEEEANAVAERKRDTTALVSRQDPDKERKPIYPECDKTAASGADKHPVLVLQYPRPAAMRDDEGVPIAVPSIPCSKDSGPCKPSDGDVTIVLNSYDDDDDDRKNNKRSRVERDNRDWFVTEKQKRWDAEHVYEGFWVKKYIDHLAGLDVFKQEAGCHANLVQFWDAKLPPTNVEPPEDAPQPKTYMEAMLQHLGTIYNFHDTMAILRMTENNYKHRMFAKKQIVAYFENDEDNSDPPVPNDNNRRSCDLARIVSTCKYYNDPEIQKKARASVQGIESVLKVMDADTDNIKRPSGFSFKDAHFDFYNTTYYGGIQHARDALTAYAKWLNNNSGGLPQEVKDEVSGLASGNAAVLDEYCEFIPRDGW</sequence>
<evidence type="ECO:0000256" key="1">
    <source>
        <dbReference type="SAM" id="MobiDB-lite"/>
    </source>
</evidence>
<evidence type="ECO:0000256" key="2">
    <source>
        <dbReference type="SAM" id="SignalP"/>
    </source>
</evidence>
<feature type="domain" description="DUF7223" evidence="4">
    <location>
        <begin position="216"/>
        <end position="475"/>
    </location>
</feature>
<dbReference type="InterPro" id="IPR054293">
    <property type="entry name" value="DUF7029"/>
</dbReference>
<feature type="region of interest" description="Disordered" evidence="1">
    <location>
        <begin position="515"/>
        <end position="535"/>
    </location>
</feature>
<accession>A0AAD4CL42</accession>
<dbReference type="Proteomes" id="UP001194746">
    <property type="component" value="Unassembled WGS sequence"/>
</dbReference>
<protein>
    <submittedName>
        <fullName evidence="5">Uncharacterized protein</fullName>
    </submittedName>
</protein>
<evidence type="ECO:0000313" key="5">
    <source>
        <dbReference type="EMBL" id="KAF9888514.1"/>
    </source>
</evidence>
<evidence type="ECO:0000313" key="6">
    <source>
        <dbReference type="Proteomes" id="UP001194746"/>
    </source>
</evidence>
<gene>
    <name evidence="5" type="ORF">FE257_008621</name>
</gene>
<comment type="caution">
    <text evidence="5">The sequence shown here is derived from an EMBL/GenBank/DDBJ whole genome shotgun (WGS) entry which is preliminary data.</text>
</comment>
<feature type="domain" description="DUF7029" evidence="3">
    <location>
        <begin position="79"/>
        <end position="180"/>
    </location>
</feature>
<dbReference type="Pfam" id="PF22974">
    <property type="entry name" value="DUF7029"/>
    <property type="match status" value="1"/>
</dbReference>
<evidence type="ECO:0000259" key="4">
    <source>
        <dbReference type="Pfam" id="PF23865"/>
    </source>
</evidence>
<evidence type="ECO:0000259" key="3">
    <source>
        <dbReference type="Pfam" id="PF22974"/>
    </source>
</evidence>
<feature type="chain" id="PRO_5042166634" evidence="2">
    <location>
        <begin position="21"/>
        <end position="869"/>
    </location>
</feature>
<keyword evidence="6" id="KW-1185">Reference proteome</keyword>
<feature type="signal peptide" evidence="2">
    <location>
        <begin position="1"/>
        <end position="20"/>
    </location>
</feature>
<proteinExistence type="predicted"/>
<dbReference type="AlphaFoldDB" id="A0AAD4CL42"/>
<name>A0AAD4CL42_ASPNN</name>